<sequence length="471" mass="50859">MDRLPHPSIPALALWQRAADLCALALAGALAAGCANTAHHSALRGDLHAAESRLTLAPASAEAPAAPYFDGSFDGYLSYALQRHPELRAAYHDWRASVLRAAASATWPEPTLSYSYFLRSIETRLGPQRHRIGLRQELPWPAELQADSDAQEAMARAAQARFDAASLAIAERVARPYWQLWLHARMHAIHHDMRAVLLAHIEGVRARIAVGEATLGDLGQIELVLARLDDRLQSHLLSAAAARAQLAAAVAAPPGTPLPIAPDPLTIGLPRADIDELRTAAFAHPRLRGYELDARAAEARAARAHSDGYPTLALGLEYIEIGPAAQPGVDDSGRDAVSASLTLSLPLWRGAYGDEEQAAREQGMARRAEGGAARDQAAAELERALTEVRDGARRVAVYRDVLIPQAETVLGSVSGEYQTGRGSLAALLFAQRELYELQVQHARAEHDFAVAWAELEYIVGHPVERAPEETP</sequence>
<dbReference type="HOGENOM" id="CLU_012817_15_0_7"/>
<dbReference type="EMBL" id="CP001804">
    <property type="protein sequence ID" value="ACY16069.1"/>
    <property type="molecule type" value="Genomic_DNA"/>
</dbReference>
<dbReference type="Proteomes" id="UP000001880">
    <property type="component" value="Chromosome"/>
</dbReference>
<dbReference type="PANTHER" id="PTHR30203">
    <property type="entry name" value="OUTER MEMBRANE CATION EFFLUX PROTEIN"/>
    <property type="match status" value="1"/>
</dbReference>
<evidence type="ECO:0000313" key="2">
    <source>
        <dbReference type="EMBL" id="ACY16069.1"/>
    </source>
</evidence>
<dbReference type="InterPro" id="IPR003423">
    <property type="entry name" value="OMP_efflux"/>
</dbReference>
<dbReference type="Pfam" id="PF02321">
    <property type="entry name" value="OEP"/>
    <property type="match status" value="1"/>
</dbReference>
<gene>
    <name evidence="2" type="ordered locus">Hoch_3567</name>
</gene>
<dbReference type="KEGG" id="hoh:Hoch_3567"/>
<organism evidence="2 3">
    <name type="scientific">Haliangium ochraceum (strain DSM 14365 / JCM 11303 / SMP-2)</name>
    <dbReference type="NCBI Taxonomy" id="502025"/>
    <lineage>
        <taxon>Bacteria</taxon>
        <taxon>Pseudomonadati</taxon>
        <taxon>Myxococcota</taxon>
        <taxon>Polyangia</taxon>
        <taxon>Haliangiales</taxon>
        <taxon>Kofleriaceae</taxon>
        <taxon>Haliangium</taxon>
    </lineage>
</organism>
<proteinExistence type="inferred from homology"/>
<dbReference type="PROSITE" id="PS51257">
    <property type="entry name" value="PROKAR_LIPOPROTEIN"/>
    <property type="match status" value="1"/>
</dbReference>
<evidence type="ECO:0000313" key="3">
    <source>
        <dbReference type="Proteomes" id="UP000001880"/>
    </source>
</evidence>
<dbReference type="eggNOG" id="COG1538">
    <property type="taxonomic scope" value="Bacteria"/>
</dbReference>
<dbReference type="SUPFAM" id="SSF56954">
    <property type="entry name" value="Outer membrane efflux proteins (OEP)"/>
    <property type="match status" value="1"/>
</dbReference>
<name>D0LX27_HALO1</name>
<dbReference type="RefSeq" id="WP_012828668.1">
    <property type="nucleotide sequence ID" value="NC_013440.1"/>
</dbReference>
<dbReference type="GO" id="GO:0015562">
    <property type="term" value="F:efflux transmembrane transporter activity"/>
    <property type="evidence" value="ECO:0007669"/>
    <property type="project" value="InterPro"/>
</dbReference>
<reference evidence="2 3" key="1">
    <citation type="journal article" date="2010" name="Stand. Genomic Sci.">
        <title>Complete genome sequence of Haliangium ochraceum type strain (SMP-2).</title>
        <authorList>
            <consortium name="US DOE Joint Genome Institute (JGI-PGF)"/>
            <person name="Ivanova N."/>
            <person name="Daum C."/>
            <person name="Lang E."/>
            <person name="Abt B."/>
            <person name="Kopitz M."/>
            <person name="Saunders E."/>
            <person name="Lapidus A."/>
            <person name="Lucas S."/>
            <person name="Glavina Del Rio T."/>
            <person name="Nolan M."/>
            <person name="Tice H."/>
            <person name="Copeland A."/>
            <person name="Cheng J.F."/>
            <person name="Chen F."/>
            <person name="Bruce D."/>
            <person name="Goodwin L."/>
            <person name="Pitluck S."/>
            <person name="Mavromatis K."/>
            <person name="Pati A."/>
            <person name="Mikhailova N."/>
            <person name="Chen A."/>
            <person name="Palaniappan K."/>
            <person name="Land M."/>
            <person name="Hauser L."/>
            <person name="Chang Y.J."/>
            <person name="Jeffries C.D."/>
            <person name="Detter J.C."/>
            <person name="Brettin T."/>
            <person name="Rohde M."/>
            <person name="Goker M."/>
            <person name="Bristow J."/>
            <person name="Markowitz V."/>
            <person name="Eisen J.A."/>
            <person name="Hugenholtz P."/>
            <person name="Kyrpides N.C."/>
            <person name="Klenk H.P."/>
        </authorList>
    </citation>
    <scope>NUCLEOTIDE SEQUENCE [LARGE SCALE GENOMIC DNA]</scope>
    <source>
        <strain evidence="3">DSM 14365 / CIP 107738 / JCM 11303 / AJ 13395 / SMP-2</strain>
    </source>
</reference>
<dbReference type="AlphaFoldDB" id="D0LX27"/>
<dbReference type="STRING" id="502025.Hoch_3567"/>
<accession>D0LX27</accession>
<dbReference type="Gene3D" id="1.20.1600.10">
    <property type="entry name" value="Outer membrane efflux proteins (OEP)"/>
    <property type="match status" value="1"/>
</dbReference>
<dbReference type="OrthoDB" id="9769048at2"/>
<evidence type="ECO:0000256" key="1">
    <source>
        <dbReference type="ARBA" id="ARBA00007613"/>
    </source>
</evidence>
<protein>
    <submittedName>
        <fullName evidence="2">Outer membrane efflux protein</fullName>
    </submittedName>
</protein>
<keyword evidence="3" id="KW-1185">Reference proteome</keyword>
<comment type="similarity">
    <text evidence="1">Belongs to the outer membrane factor (OMF) (TC 1.B.17) family.</text>
</comment>
<dbReference type="InterPro" id="IPR010131">
    <property type="entry name" value="MdtP/NodT-like"/>
</dbReference>
<dbReference type="PANTHER" id="PTHR30203:SF24">
    <property type="entry name" value="BLR4935 PROTEIN"/>
    <property type="match status" value="1"/>
</dbReference>